<dbReference type="InterPro" id="IPR001810">
    <property type="entry name" value="F-box_dom"/>
</dbReference>
<dbReference type="OrthoDB" id="690940at2759"/>
<organism evidence="2">
    <name type="scientific">Oryza brachyantha</name>
    <name type="common">malo sina</name>
    <dbReference type="NCBI Taxonomy" id="4533"/>
    <lineage>
        <taxon>Eukaryota</taxon>
        <taxon>Viridiplantae</taxon>
        <taxon>Streptophyta</taxon>
        <taxon>Embryophyta</taxon>
        <taxon>Tracheophyta</taxon>
        <taxon>Spermatophyta</taxon>
        <taxon>Magnoliopsida</taxon>
        <taxon>Liliopsida</taxon>
        <taxon>Poales</taxon>
        <taxon>Poaceae</taxon>
        <taxon>BOP clade</taxon>
        <taxon>Oryzoideae</taxon>
        <taxon>Oryzeae</taxon>
        <taxon>Oryzinae</taxon>
        <taxon>Oryza</taxon>
    </lineage>
</organism>
<name>J3MIG6_ORYBR</name>
<evidence type="ECO:0000313" key="2">
    <source>
        <dbReference type="EnsemblPlants" id="OB07G11980.1"/>
    </source>
</evidence>
<reference evidence="2" key="1">
    <citation type="journal article" date="2013" name="Nat. Commun.">
        <title>Whole-genome sequencing of Oryza brachyantha reveals mechanisms underlying Oryza genome evolution.</title>
        <authorList>
            <person name="Chen J."/>
            <person name="Huang Q."/>
            <person name="Gao D."/>
            <person name="Wang J."/>
            <person name="Lang Y."/>
            <person name="Liu T."/>
            <person name="Li B."/>
            <person name="Bai Z."/>
            <person name="Luis Goicoechea J."/>
            <person name="Liang C."/>
            <person name="Chen C."/>
            <person name="Zhang W."/>
            <person name="Sun S."/>
            <person name="Liao Y."/>
            <person name="Zhang X."/>
            <person name="Yang L."/>
            <person name="Song C."/>
            <person name="Wang M."/>
            <person name="Shi J."/>
            <person name="Liu G."/>
            <person name="Liu J."/>
            <person name="Zhou H."/>
            <person name="Zhou W."/>
            <person name="Yu Q."/>
            <person name="An N."/>
            <person name="Chen Y."/>
            <person name="Cai Q."/>
            <person name="Wang B."/>
            <person name="Liu B."/>
            <person name="Min J."/>
            <person name="Huang Y."/>
            <person name="Wu H."/>
            <person name="Li Z."/>
            <person name="Zhang Y."/>
            <person name="Yin Y."/>
            <person name="Song W."/>
            <person name="Jiang J."/>
            <person name="Jackson S.A."/>
            <person name="Wing R.A."/>
            <person name="Wang J."/>
            <person name="Chen M."/>
        </authorList>
    </citation>
    <scope>NUCLEOTIDE SEQUENCE [LARGE SCALE GENOMIC DNA]</scope>
    <source>
        <strain evidence="2">cv. IRGC 101232</strain>
    </source>
</reference>
<dbReference type="eggNOG" id="ENOG502R6Z0">
    <property type="taxonomic scope" value="Eukaryota"/>
</dbReference>
<dbReference type="RefSeq" id="XP_006658266.1">
    <property type="nucleotide sequence ID" value="XM_006658203.1"/>
</dbReference>
<dbReference type="KEGG" id="obr:102706582"/>
<evidence type="ECO:0000259" key="1">
    <source>
        <dbReference type="SMART" id="SM00256"/>
    </source>
</evidence>
<dbReference type="SMART" id="SM00256">
    <property type="entry name" value="FBOX"/>
    <property type="match status" value="1"/>
</dbReference>
<accession>J3MIG6</accession>
<dbReference type="Gene3D" id="1.20.1280.50">
    <property type="match status" value="1"/>
</dbReference>
<keyword evidence="3" id="KW-1185">Reference proteome</keyword>
<gene>
    <name evidence="2" type="primary">LOC102706582</name>
</gene>
<protein>
    <recommendedName>
        <fullName evidence="1">F-box domain-containing protein</fullName>
    </recommendedName>
</protein>
<dbReference type="EnsemblPlants" id="OB07G11980.1">
    <property type="protein sequence ID" value="OB07G11980.1"/>
    <property type="gene ID" value="OB07G11980"/>
</dbReference>
<dbReference type="HOGENOM" id="CLU_019286_12_1_1"/>
<dbReference type="Pfam" id="PF03478">
    <property type="entry name" value="Beta-prop_KIB1-4"/>
    <property type="match status" value="1"/>
</dbReference>
<sequence length="401" mass="45305">MDDQGVCAPWPELPPELAGIIFGRLQSYSDRVRFRAVCRAWRLAARHQHPLPPVLPWLRLDRTTFQSLPDGEVHRLPVPSELPPGTVCRGAFDGWLLYESGEQRERSLRNPITKAKIDLPYHCDVVINPDFYNDGLYTTTVSLHEAVLRKIVVCSPDFVAAIIDYGDVLFHRPGMHSTWSLMAACPGFVHDIALYRGKLYLVTGHGELAVHDFTSTPQHSSRHGSSADQDSCVDTVIDTPPPLNKQSLPERHFWDCIFYLVVSCTGELLMVRWRWCLPGVIHFRRRCAGELSKGIEVDVFEADLEKRRWSEVKELGEQALFLGTTCSKALPLPDHANCVFFLGLNVTRFSPDGTVGGIGDCAYCVHDMRNGTFSFDNLASIKRDFERSRDDWFFPCDGIET</sequence>
<dbReference type="STRING" id="4533.J3MIG6"/>
<reference evidence="2" key="2">
    <citation type="submission" date="2013-04" db="UniProtKB">
        <authorList>
            <consortium name="EnsemblPlants"/>
        </authorList>
    </citation>
    <scope>IDENTIFICATION</scope>
</reference>
<dbReference type="Pfam" id="PF12937">
    <property type="entry name" value="F-box-like"/>
    <property type="match status" value="1"/>
</dbReference>
<feature type="domain" description="F-box" evidence="1">
    <location>
        <begin position="13"/>
        <end position="54"/>
    </location>
</feature>
<dbReference type="Gramene" id="OB07G11980.1">
    <property type="protein sequence ID" value="OB07G11980.1"/>
    <property type="gene ID" value="OB07G11980"/>
</dbReference>
<evidence type="ECO:0000313" key="3">
    <source>
        <dbReference type="Proteomes" id="UP000006038"/>
    </source>
</evidence>
<dbReference type="PANTHER" id="PTHR33110">
    <property type="entry name" value="F-BOX/KELCH-REPEAT PROTEIN-RELATED"/>
    <property type="match status" value="1"/>
</dbReference>
<dbReference type="InterPro" id="IPR036047">
    <property type="entry name" value="F-box-like_dom_sf"/>
</dbReference>
<dbReference type="GeneID" id="102706582"/>
<dbReference type="InterPro" id="IPR005174">
    <property type="entry name" value="KIB1-4_b-propeller"/>
</dbReference>
<dbReference type="AlphaFoldDB" id="J3MIG6"/>
<dbReference type="PANTHER" id="PTHR33110:SF108">
    <property type="entry name" value="OS11G0154200 PROTEIN"/>
    <property type="match status" value="1"/>
</dbReference>
<proteinExistence type="predicted"/>
<dbReference type="CDD" id="cd09917">
    <property type="entry name" value="F-box_SF"/>
    <property type="match status" value="1"/>
</dbReference>
<dbReference type="OMA" id="WITASPC"/>
<dbReference type="SUPFAM" id="SSF81383">
    <property type="entry name" value="F-box domain"/>
    <property type="match status" value="1"/>
</dbReference>
<dbReference type="Proteomes" id="UP000006038">
    <property type="component" value="Chromosome 7"/>
</dbReference>